<dbReference type="InterPro" id="IPR036909">
    <property type="entry name" value="Cyt_c-like_dom_sf"/>
</dbReference>
<feature type="chain" id="PRO_5036819168" evidence="7">
    <location>
        <begin position="32"/>
        <end position="136"/>
    </location>
</feature>
<evidence type="ECO:0000256" key="1">
    <source>
        <dbReference type="ARBA" id="ARBA00022448"/>
    </source>
</evidence>
<dbReference type="InterPro" id="IPR009056">
    <property type="entry name" value="Cyt_c-like_dom"/>
</dbReference>
<evidence type="ECO:0000256" key="2">
    <source>
        <dbReference type="ARBA" id="ARBA00022617"/>
    </source>
</evidence>
<evidence type="ECO:0000256" key="3">
    <source>
        <dbReference type="ARBA" id="ARBA00022723"/>
    </source>
</evidence>
<evidence type="ECO:0000256" key="5">
    <source>
        <dbReference type="ARBA" id="ARBA00023004"/>
    </source>
</evidence>
<keyword evidence="4" id="KW-0249">Electron transport</keyword>
<dbReference type="PROSITE" id="PS51007">
    <property type="entry name" value="CYTC"/>
    <property type="match status" value="1"/>
</dbReference>
<evidence type="ECO:0000256" key="4">
    <source>
        <dbReference type="ARBA" id="ARBA00022982"/>
    </source>
</evidence>
<reference evidence="9" key="1">
    <citation type="submission" date="2020-12" db="EMBL/GenBank/DDBJ databases">
        <title>Methylobrevis albus sp. nov., isolated from fresh water lack sediment.</title>
        <authorList>
            <person name="Zou Q."/>
        </authorList>
    </citation>
    <scope>NUCLEOTIDE SEQUENCE</scope>
    <source>
        <strain evidence="9">L22</strain>
    </source>
</reference>
<proteinExistence type="predicted"/>
<accession>A0A931I415</accession>
<dbReference type="InterPro" id="IPR002327">
    <property type="entry name" value="Cyt_c_1A/1B"/>
</dbReference>
<protein>
    <submittedName>
        <fullName evidence="9">C-type cytochrome</fullName>
    </submittedName>
</protein>
<comment type="caution">
    <text evidence="9">The sequence shown here is derived from an EMBL/GenBank/DDBJ whole genome shotgun (WGS) entry which is preliminary data.</text>
</comment>
<keyword evidence="5 6" id="KW-0408">Iron</keyword>
<feature type="domain" description="Cytochrome c" evidence="8">
    <location>
        <begin position="35"/>
        <end position="136"/>
    </location>
</feature>
<evidence type="ECO:0000313" key="10">
    <source>
        <dbReference type="Proteomes" id="UP000631694"/>
    </source>
</evidence>
<dbReference type="Proteomes" id="UP000631694">
    <property type="component" value="Unassembled WGS sequence"/>
</dbReference>
<feature type="signal peptide" evidence="7">
    <location>
        <begin position="1"/>
        <end position="31"/>
    </location>
</feature>
<sequence>MPDTTRRSTPGRATPALLALAGLLAAAPAFAQADAPAADGQTSFNNSCRTCHALNEGDHRLGPSLAGVVGREAGSVEGYGFSSALARADFTWDEARLDAFIENPDAVVPGHNMKPFPGITNADERALIVQFLASGG</sequence>
<gene>
    <name evidence="9" type="ORF">I5731_11595</name>
</gene>
<name>A0A931I415_9HYPH</name>
<evidence type="ECO:0000313" key="9">
    <source>
        <dbReference type="EMBL" id="MBH0238468.1"/>
    </source>
</evidence>
<dbReference type="Gene3D" id="1.10.760.10">
    <property type="entry name" value="Cytochrome c-like domain"/>
    <property type="match status" value="1"/>
</dbReference>
<dbReference type="PRINTS" id="PR00604">
    <property type="entry name" value="CYTCHRMECIAB"/>
</dbReference>
<keyword evidence="3 6" id="KW-0479">Metal-binding</keyword>
<dbReference type="SUPFAM" id="SSF46626">
    <property type="entry name" value="Cytochrome c"/>
    <property type="match status" value="1"/>
</dbReference>
<organism evidence="9 10">
    <name type="scientific">Methylobrevis albus</name>
    <dbReference type="NCBI Taxonomy" id="2793297"/>
    <lineage>
        <taxon>Bacteria</taxon>
        <taxon>Pseudomonadati</taxon>
        <taxon>Pseudomonadota</taxon>
        <taxon>Alphaproteobacteria</taxon>
        <taxon>Hyphomicrobiales</taxon>
        <taxon>Pleomorphomonadaceae</taxon>
        <taxon>Methylobrevis</taxon>
    </lineage>
</organism>
<keyword evidence="2 6" id="KW-0349">Heme</keyword>
<dbReference type="GO" id="GO:0009055">
    <property type="term" value="F:electron transfer activity"/>
    <property type="evidence" value="ECO:0007669"/>
    <property type="project" value="InterPro"/>
</dbReference>
<evidence type="ECO:0000259" key="8">
    <source>
        <dbReference type="PROSITE" id="PS51007"/>
    </source>
</evidence>
<dbReference type="GO" id="GO:0046872">
    <property type="term" value="F:metal ion binding"/>
    <property type="evidence" value="ECO:0007669"/>
    <property type="project" value="UniProtKB-KW"/>
</dbReference>
<evidence type="ECO:0000256" key="6">
    <source>
        <dbReference type="PROSITE-ProRule" id="PRU00433"/>
    </source>
</evidence>
<evidence type="ECO:0000256" key="7">
    <source>
        <dbReference type="SAM" id="SignalP"/>
    </source>
</evidence>
<keyword evidence="7" id="KW-0732">Signal</keyword>
<keyword evidence="10" id="KW-1185">Reference proteome</keyword>
<dbReference type="GO" id="GO:0020037">
    <property type="term" value="F:heme binding"/>
    <property type="evidence" value="ECO:0007669"/>
    <property type="project" value="InterPro"/>
</dbReference>
<keyword evidence="1" id="KW-0813">Transport</keyword>
<dbReference type="RefSeq" id="WP_197311533.1">
    <property type="nucleotide sequence ID" value="NZ_JADZLT010000050.1"/>
</dbReference>
<dbReference type="PANTHER" id="PTHR11961">
    <property type="entry name" value="CYTOCHROME C"/>
    <property type="match status" value="1"/>
</dbReference>
<dbReference type="AlphaFoldDB" id="A0A931I415"/>
<dbReference type="EMBL" id="JADZLT010000050">
    <property type="protein sequence ID" value="MBH0238468.1"/>
    <property type="molecule type" value="Genomic_DNA"/>
</dbReference>
<dbReference type="Pfam" id="PF00034">
    <property type="entry name" value="Cytochrom_C"/>
    <property type="match status" value="1"/>
</dbReference>